<dbReference type="PANTHER" id="PTHR10491">
    <property type="entry name" value="DTDP-4-DEHYDRORHAMNOSE REDUCTASE"/>
    <property type="match status" value="1"/>
</dbReference>
<comment type="function">
    <text evidence="6">Catalyzes the reduction of dTDP-6-deoxy-L-lyxo-4-hexulose to yield dTDP-L-rhamnose.</text>
</comment>
<dbReference type="RefSeq" id="WP_091144762.1">
    <property type="nucleotide sequence ID" value="NZ_FMVF01000013.1"/>
</dbReference>
<protein>
    <recommendedName>
        <fullName evidence="4 6">dTDP-4-dehydrorhamnose reductase</fullName>
        <ecNumber evidence="3 6">1.1.1.133</ecNumber>
    </recommendedName>
</protein>
<dbReference type="STRING" id="490189.SAMN02927903_02609"/>
<dbReference type="SUPFAM" id="SSF51735">
    <property type="entry name" value="NAD(P)-binding Rossmann-fold domains"/>
    <property type="match status" value="1"/>
</dbReference>
<evidence type="ECO:0000256" key="3">
    <source>
        <dbReference type="ARBA" id="ARBA00012929"/>
    </source>
</evidence>
<dbReference type="GO" id="GO:0008831">
    <property type="term" value="F:dTDP-4-dehydrorhamnose reductase activity"/>
    <property type="evidence" value="ECO:0007669"/>
    <property type="project" value="UniProtKB-EC"/>
</dbReference>
<evidence type="ECO:0000313" key="9">
    <source>
        <dbReference type="Proteomes" id="UP000199354"/>
    </source>
</evidence>
<dbReference type="EC" id="1.1.1.133" evidence="3 6"/>
<accession>A0A1G5JCS5</accession>
<dbReference type="EMBL" id="FMVF01000013">
    <property type="protein sequence ID" value="SCY85518.1"/>
    <property type="molecule type" value="Genomic_DNA"/>
</dbReference>
<dbReference type="UniPathway" id="UPA00124"/>
<dbReference type="Proteomes" id="UP000199354">
    <property type="component" value="Unassembled WGS sequence"/>
</dbReference>
<dbReference type="InterPro" id="IPR005913">
    <property type="entry name" value="dTDP_dehydrorham_reduct"/>
</dbReference>
<dbReference type="InterPro" id="IPR029903">
    <property type="entry name" value="RmlD-like-bd"/>
</dbReference>
<name>A0A1G5JCS5_9FLAO</name>
<dbReference type="GO" id="GO:0005829">
    <property type="term" value="C:cytosol"/>
    <property type="evidence" value="ECO:0007669"/>
    <property type="project" value="TreeGrafter"/>
</dbReference>
<dbReference type="AlphaFoldDB" id="A0A1G5JCS5"/>
<reference evidence="8 9" key="1">
    <citation type="submission" date="2016-10" db="EMBL/GenBank/DDBJ databases">
        <authorList>
            <person name="de Groot N.N."/>
        </authorList>
    </citation>
    <scope>NUCLEOTIDE SEQUENCE [LARGE SCALE GENOMIC DNA]</scope>
    <source>
        <strain evidence="8 9">CGMCC 1.7031</strain>
    </source>
</reference>
<dbReference type="Pfam" id="PF04321">
    <property type="entry name" value="RmlD_sub_bind"/>
    <property type="match status" value="1"/>
</dbReference>
<evidence type="ECO:0000259" key="7">
    <source>
        <dbReference type="Pfam" id="PF04321"/>
    </source>
</evidence>
<evidence type="ECO:0000256" key="5">
    <source>
        <dbReference type="ARBA" id="ARBA00048200"/>
    </source>
</evidence>
<proteinExistence type="inferred from homology"/>
<evidence type="ECO:0000256" key="2">
    <source>
        <dbReference type="ARBA" id="ARBA00010944"/>
    </source>
</evidence>
<comment type="similarity">
    <text evidence="2 6">Belongs to the dTDP-4-dehydrorhamnose reductase family.</text>
</comment>
<keyword evidence="6" id="KW-0521">NADP</keyword>
<dbReference type="GO" id="GO:0019305">
    <property type="term" value="P:dTDP-rhamnose biosynthetic process"/>
    <property type="evidence" value="ECO:0007669"/>
    <property type="project" value="UniProtKB-UniPathway"/>
</dbReference>
<organism evidence="8 9">
    <name type="scientific">Flavobacterium caeni</name>
    <dbReference type="NCBI Taxonomy" id="490189"/>
    <lineage>
        <taxon>Bacteria</taxon>
        <taxon>Pseudomonadati</taxon>
        <taxon>Bacteroidota</taxon>
        <taxon>Flavobacteriia</taxon>
        <taxon>Flavobacteriales</taxon>
        <taxon>Flavobacteriaceae</taxon>
        <taxon>Flavobacterium</taxon>
    </lineage>
</organism>
<dbReference type="Gene3D" id="3.40.50.720">
    <property type="entry name" value="NAD(P)-binding Rossmann-like Domain"/>
    <property type="match status" value="1"/>
</dbReference>
<evidence type="ECO:0000256" key="1">
    <source>
        <dbReference type="ARBA" id="ARBA00004781"/>
    </source>
</evidence>
<keyword evidence="9" id="KW-1185">Reference proteome</keyword>
<gene>
    <name evidence="8" type="ORF">SAMN02927903_02609</name>
</gene>
<dbReference type="OrthoDB" id="9803892at2"/>
<comment type="pathway">
    <text evidence="1 6">Carbohydrate biosynthesis; dTDP-L-rhamnose biosynthesis.</text>
</comment>
<evidence type="ECO:0000313" key="8">
    <source>
        <dbReference type="EMBL" id="SCY85518.1"/>
    </source>
</evidence>
<dbReference type="NCBIfam" id="TIGR01214">
    <property type="entry name" value="rmlD"/>
    <property type="match status" value="1"/>
</dbReference>
<sequence length="284" mass="31766">MVVLVTGAAGQLGRALQHQAFGYPGLTFVFCDAQMLDITNKAQTESVFSHYRPAYCINTAAFTRVDDAESEPGKAHLVNSTGVRNLAVVCRDFDVTLVHLSTDFVFDGNAEIPYQESCPTHPSGVYGQTKLEGEDAIRETMTRYFIIRTSWVYSDFGHNFKQTILRLAGERDAISVVDDQIGSPTHALDLAEALLEMIVQSMHWTSDTRFGTYHFSNEGQCSWYEFARAIVDAYKSPVSILPIKTSQYPTKAKRPQYSVLDKSKIKRTFGLAISSWQESLKKHA</sequence>
<feature type="domain" description="RmlD-like substrate binding" evidence="7">
    <location>
        <begin position="1"/>
        <end position="282"/>
    </location>
</feature>
<evidence type="ECO:0000256" key="6">
    <source>
        <dbReference type="RuleBase" id="RU364082"/>
    </source>
</evidence>
<dbReference type="PANTHER" id="PTHR10491:SF4">
    <property type="entry name" value="METHIONINE ADENOSYLTRANSFERASE 2 SUBUNIT BETA"/>
    <property type="match status" value="1"/>
</dbReference>
<dbReference type="CDD" id="cd05254">
    <property type="entry name" value="dTDP_HR_like_SDR_e"/>
    <property type="match status" value="1"/>
</dbReference>
<dbReference type="InterPro" id="IPR036291">
    <property type="entry name" value="NAD(P)-bd_dom_sf"/>
</dbReference>
<keyword evidence="6" id="KW-0560">Oxidoreductase</keyword>
<evidence type="ECO:0000256" key="4">
    <source>
        <dbReference type="ARBA" id="ARBA00017099"/>
    </source>
</evidence>
<dbReference type="Gene3D" id="3.90.25.10">
    <property type="entry name" value="UDP-galactose 4-epimerase, domain 1"/>
    <property type="match status" value="1"/>
</dbReference>
<comment type="catalytic activity">
    <reaction evidence="5">
        <text>dTDP-beta-L-rhamnose + NADP(+) = dTDP-4-dehydro-beta-L-rhamnose + NADPH + H(+)</text>
        <dbReference type="Rhea" id="RHEA:21796"/>
        <dbReference type="ChEBI" id="CHEBI:15378"/>
        <dbReference type="ChEBI" id="CHEBI:57510"/>
        <dbReference type="ChEBI" id="CHEBI:57783"/>
        <dbReference type="ChEBI" id="CHEBI:58349"/>
        <dbReference type="ChEBI" id="CHEBI:62830"/>
        <dbReference type="EC" id="1.1.1.133"/>
    </reaction>
</comment>